<proteinExistence type="predicted"/>
<reference evidence="2 3" key="1">
    <citation type="submission" date="2019-03" db="EMBL/GenBank/DDBJ databases">
        <title>Genomic Encyclopedia of Type Strains, Phase IV (KMG-IV): sequencing the most valuable type-strain genomes for metagenomic binning, comparative biology and taxonomic classification.</title>
        <authorList>
            <person name="Goeker M."/>
        </authorList>
    </citation>
    <scope>NUCLEOTIDE SEQUENCE [LARGE SCALE GENOMIC DNA]</scope>
    <source>
        <strain evidence="2 3">DSM 14836</strain>
    </source>
</reference>
<comment type="caution">
    <text evidence="2">The sequence shown here is derived from an EMBL/GenBank/DDBJ whole genome shotgun (WGS) entry which is preliminary data.</text>
</comment>
<sequence>MPTKSKLLSHYRKDANLPLHDVAFLLGIDKGNLSKVERGMRQANPNIYLLYHMLFGVPLNELFDEQMSLLKDNISKQSQKLVEELKAHQPPKSNQRIQFIESFVNNLNQNCHDS</sequence>
<dbReference type="SUPFAM" id="SSF47413">
    <property type="entry name" value="lambda repressor-like DNA-binding domains"/>
    <property type="match status" value="1"/>
</dbReference>
<keyword evidence="3" id="KW-1185">Reference proteome</keyword>
<dbReference type="Pfam" id="PF01381">
    <property type="entry name" value="HTH_3"/>
    <property type="match status" value="1"/>
</dbReference>
<evidence type="ECO:0000313" key="3">
    <source>
        <dbReference type="Proteomes" id="UP000294564"/>
    </source>
</evidence>
<name>A0A4R2NU90_9FLAO</name>
<dbReference type="EMBL" id="SLXM01000004">
    <property type="protein sequence ID" value="TCP25121.1"/>
    <property type="molecule type" value="Genomic_DNA"/>
</dbReference>
<feature type="domain" description="HTH cro/C1-type" evidence="1">
    <location>
        <begin position="8"/>
        <end position="62"/>
    </location>
</feature>
<dbReference type="CDD" id="cd00093">
    <property type="entry name" value="HTH_XRE"/>
    <property type="match status" value="1"/>
</dbReference>
<dbReference type="AlphaFoldDB" id="A0A4R2NU90"/>
<dbReference type="InterPro" id="IPR010982">
    <property type="entry name" value="Lambda_DNA-bd_dom_sf"/>
</dbReference>
<dbReference type="InterPro" id="IPR001387">
    <property type="entry name" value="Cro/C1-type_HTH"/>
</dbReference>
<dbReference type="OrthoDB" id="1446199at2"/>
<evidence type="ECO:0000313" key="2">
    <source>
        <dbReference type="EMBL" id="TCP25121.1"/>
    </source>
</evidence>
<dbReference type="SMART" id="SM00530">
    <property type="entry name" value="HTH_XRE"/>
    <property type="match status" value="1"/>
</dbReference>
<evidence type="ECO:0000259" key="1">
    <source>
        <dbReference type="PROSITE" id="PS50943"/>
    </source>
</evidence>
<dbReference type="PROSITE" id="PS50943">
    <property type="entry name" value="HTH_CROC1"/>
    <property type="match status" value="1"/>
</dbReference>
<dbReference type="RefSeq" id="WP_132794506.1">
    <property type="nucleotide sequence ID" value="NZ_SLXM01000004.1"/>
</dbReference>
<dbReference type="Gene3D" id="1.10.260.40">
    <property type="entry name" value="lambda repressor-like DNA-binding domains"/>
    <property type="match status" value="1"/>
</dbReference>
<organism evidence="2 3">
    <name type="scientific">Tenacibaculum skagerrakense</name>
    <dbReference type="NCBI Taxonomy" id="186571"/>
    <lineage>
        <taxon>Bacteria</taxon>
        <taxon>Pseudomonadati</taxon>
        <taxon>Bacteroidota</taxon>
        <taxon>Flavobacteriia</taxon>
        <taxon>Flavobacteriales</taxon>
        <taxon>Flavobacteriaceae</taxon>
        <taxon>Tenacibaculum</taxon>
    </lineage>
</organism>
<gene>
    <name evidence="2" type="ORF">EV195_104153</name>
</gene>
<dbReference type="GO" id="GO:0003677">
    <property type="term" value="F:DNA binding"/>
    <property type="evidence" value="ECO:0007669"/>
    <property type="project" value="InterPro"/>
</dbReference>
<dbReference type="Proteomes" id="UP000294564">
    <property type="component" value="Unassembled WGS sequence"/>
</dbReference>
<protein>
    <submittedName>
        <fullName evidence="2">Helix-turn-helix protein</fullName>
    </submittedName>
</protein>
<accession>A0A4R2NU90</accession>